<gene>
    <name evidence="1" type="ORF">F5148DRAFT_1287440</name>
</gene>
<accession>A0ACC0U2E0</accession>
<name>A0ACC0U2E0_9AGAM</name>
<protein>
    <submittedName>
        <fullName evidence="1">Uncharacterized protein</fullName>
    </submittedName>
</protein>
<sequence>MAVIRPSTPPQTEQSSLTITTSPLKYDLSGSHTHTSTPQKLASERYKDMTWDVCDKFVGPMPIAEFLSEFVPEASQARKTERIISFDKRSVSHNEDHFIQAIKTSGLADNLTFVNTTAKQDKAILGRPDIVIYRKREGHQENERLTSLDWRAVDVWIENKKGKEDIFRNLTHMRREAGVECHVSFGSSLTRSSSLERQKGDYCDGIAVVQSIPRYSIGPKIPTPFPNSSGGSTLSLLPSVDTDTTVTSVSKNDKGVGDAQSTLAVYMDVEKIEVEDLRQILVNDDHATDGQPKPYIIWKPIWETKTLFGRSTFGFVCHDVERNKLVYLKDYWRTDFPGIEKEGDIYRDLLEAKVRFIPELGPAGDVLSTPEHSLDVQCTRTQDYVKDGERKRIWCPGTPRVKRYVHYRLVLNTARTAAEYVRIDSGAMPAHTDAYDKAKILHRDVSAGNILIAPDRSGLLIDWDMSKRVDVTQQRQHSCTGTWQFISTGLLLHPHARSHQISDDIESFYWVLIYIVMKCRHSAIEGQSQDMQHVFDGYRDVDEDGVIRGGDGKLSFLHKLMLHPDSFGFVPEPCRQIIEELRTLLKTFYDDINPKSIMPEPQAGEECPDGGQGRSREALFF</sequence>
<reference evidence="1" key="1">
    <citation type="submission" date="2021-03" db="EMBL/GenBank/DDBJ databases">
        <title>Evolutionary priming and transition to the ectomycorrhizal habit in an iconic lineage of mushroom-forming fungi: is preadaptation a requirement?</title>
        <authorList>
            <consortium name="DOE Joint Genome Institute"/>
            <person name="Looney B.P."/>
            <person name="Miyauchi S."/>
            <person name="Morin E."/>
            <person name="Drula E."/>
            <person name="Courty P.E."/>
            <person name="Chicoki N."/>
            <person name="Fauchery L."/>
            <person name="Kohler A."/>
            <person name="Kuo A."/>
            <person name="LaButti K."/>
            <person name="Pangilinan J."/>
            <person name="Lipzen A."/>
            <person name="Riley R."/>
            <person name="Andreopoulos W."/>
            <person name="He G."/>
            <person name="Johnson J."/>
            <person name="Barry K.W."/>
            <person name="Grigoriev I.V."/>
            <person name="Nagy L."/>
            <person name="Hibbett D."/>
            <person name="Henrissat B."/>
            <person name="Matheny P.B."/>
            <person name="Labbe J."/>
            <person name="Martin A.F."/>
        </authorList>
    </citation>
    <scope>NUCLEOTIDE SEQUENCE</scope>
    <source>
        <strain evidence="1">BPL698</strain>
    </source>
</reference>
<evidence type="ECO:0000313" key="1">
    <source>
        <dbReference type="EMBL" id="KAI9458322.1"/>
    </source>
</evidence>
<organism evidence="1 2">
    <name type="scientific">Russula earlei</name>
    <dbReference type="NCBI Taxonomy" id="71964"/>
    <lineage>
        <taxon>Eukaryota</taxon>
        <taxon>Fungi</taxon>
        <taxon>Dikarya</taxon>
        <taxon>Basidiomycota</taxon>
        <taxon>Agaricomycotina</taxon>
        <taxon>Agaricomycetes</taxon>
        <taxon>Russulales</taxon>
        <taxon>Russulaceae</taxon>
        <taxon>Russula</taxon>
    </lineage>
</organism>
<proteinExistence type="predicted"/>
<evidence type="ECO:0000313" key="2">
    <source>
        <dbReference type="Proteomes" id="UP001207468"/>
    </source>
</evidence>
<dbReference type="Proteomes" id="UP001207468">
    <property type="component" value="Unassembled WGS sequence"/>
</dbReference>
<dbReference type="EMBL" id="JAGFNK010000211">
    <property type="protein sequence ID" value="KAI9458322.1"/>
    <property type="molecule type" value="Genomic_DNA"/>
</dbReference>
<keyword evidence="2" id="KW-1185">Reference proteome</keyword>
<comment type="caution">
    <text evidence="1">The sequence shown here is derived from an EMBL/GenBank/DDBJ whole genome shotgun (WGS) entry which is preliminary data.</text>
</comment>